<protein>
    <submittedName>
        <fullName evidence="3">Uncharacterized protein LOC110985698</fullName>
    </submittedName>
</protein>
<dbReference type="Gene3D" id="3.10.450.50">
    <property type="match status" value="1"/>
</dbReference>
<organism evidence="2 3">
    <name type="scientific">Acanthaster planci</name>
    <name type="common">Crown-of-thorns starfish</name>
    <dbReference type="NCBI Taxonomy" id="133434"/>
    <lineage>
        <taxon>Eukaryota</taxon>
        <taxon>Metazoa</taxon>
        <taxon>Echinodermata</taxon>
        <taxon>Eleutherozoa</taxon>
        <taxon>Asterozoa</taxon>
        <taxon>Asteroidea</taxon>
        <taxon>Valvatacea</taxon>
        <taxon>Valvatida</taxon>
        <taxon>Acanthasteridae</taxon>
        <taxon>Acanthaster</taxon>
    </lineage>
</organism>
<dbReference type="RefSeq" id="XP_022102602.1">
    <property type="nucleotide sequence ID" value="XM_022246910.1"/>
</dbReference>
<dbReference type="InterPro" id="IPR032710">
    <property type="entry name" value="NTF2-like_dom_sf"/>
</dbReference>
<gene>
    <name evidence="3" type="primary">LOC110985698</name>
</gene>
<feature type="signal peptide" evidence="1">
    <location>
        <begin position="1"/>
        <end position="22"/>
    </location>
</feature>
<dbReference type="KEGG" id="aplc:110985698"/>
<dbReference type="OrthoDB" id="10168941at2759"/>
<sequence>MSTLTHLRVLLLVCGLIHTGLARLNPELLAIAEINQQYKAAMESGDMNSILAPYSENILFLPNGHQSIVGKDKLASYFSSVLPRVGRMEYNIKYLDYINQRTGLVLELLTVTVLDKQGNVTLKGRTLLHWKWDPQTRGFKVMLEMINSDQ</sequence>
<accession>A0A8B7ZC96</accession>
<reference evidence="3" key="1">
    <citation type="submission" date="2025-08" db="UniProtKB">
        <authorList>
            <consortium name="RefSeq"/>
        </authorList>
    </citation>
    <scope>IDENTIFICATION</scope>
</reference>
<keyword evidence="1" id="KW-0732">Signal</keyword>
<evidence type="ECO:0000313" key="3">
    <source>
        <dbReference type="RefSeq" id="XP_022102602.1"/>
    </source>
</evidence>
<dbReference type="GeneID" id="110985698"/>
<dbReference type="SUPFAM" id="SSF54427">
    <property type="entry name" value="NTF2-like"/>
    <property type="match status" value="1"/>
</dbReference>
<feature type="chain" id="PRO_5034699513" evidence="1">
    <location>
        <begin position="23"/>
        <end position="150"/>
    </location>
</feature>
<proteinExistence type="predicted"/>
<evidence type="ECO:0000256" key="1">
    <source>
        <dbReference type="SAM" id="SignalP"/>
    </source>
</evidence>
<name>A0A8B7ZC96_ACAPL</name>
<dbReference type="Proteomes" id="UP000694845">
    <property type="component" value="Unplaced"/>
</dbReference>
<dbReference type="AlphaFoldDB" id="A0A8B7ZC96"/>
<keyword evidence="2" id="KW-1185">Reference proteome</keyword>
<evidence type="ECO:0000313" key="2">
    <source>
        <dbReference type="Proteomes" id="UP000694845"/>
    </source>
</evidence>